<dbReference type="InterPro" id="IPR048279">
    <property type="entry name" value="MdtK-like"/>
</dbReference>
<feature type="transmembrane region" description="Helical" evidence="10">
    <location>
        <begin position="441"/>
        <end position="460"/>
    </location>
</feature>
<comment type="caution">
    <text evidence="11">The sequence shown here is derived from an EMBL/GenBank/DDBJ whole genome shotgun (WGS) entry which is preliminary data.</text>
</comment>
<evidence type="ECO:0000313" key="12">
    <source>
        <dbReference type="Proteomes" id="UP000637423"/>
    </source>
</evidence>
<dbReference type="Proteomes" id="UP000637423">
    <property type="component" value="Unassembled WGS sequence"/>
</dbReference>
<evidence type="ECO:0000256" key="2">
    <source>
        <dbReference type="ARBA" id="ARBA00022448"/>
    </source>
</evidence>
<dbReference type="CDD" id="cd13131">
    <property type="entry name" value="MATE_NorM_like"/>
    <property type="match status" value="1"/>
</dbReference>
<keyword evidence="12" id="KW-1185">Reference proteome</keyword>
<feature type="transmembrane region" description="Helical" evidence="10">
    <location>
        <begin position="258"/>
        <end position="280"/>
    </location>
</feature>
<feature type="transmembrane region" description="Helical" evidence="10">
    <location>
        <begin position="145"/>
        <end position="163"/>
    </location>
</feature>
<feature type="transmembrane region" description="Helical" evidence="10">
    <location>
        <begin position="300"/>
        <end position="322"/>
    </location>
</feature>
<keyword evidence="3" id="KW-0050">Antiport</keyword>
<keyword evidence="8 10" id="KW-0472">Membrane</keyword>
<feature type="transmembrane region" description="Helical" evidence="10">
    <location>
        <begin position="109"/>
        <end position="133"/>
    </location>
</feature>
<accession>A0A916UKR4</accession>
<feature type="transmembrane region" description="Helical" evidence="10">
    <location>
        <begin position="28"/>
        <end position="48"/>
    </location>
</feature>
<keyword evidence="7" id="KW-0406">Ion transport</keyword>
<feature type="transmembrane region" description="Helical" evidence="10">
    <location>
        <begin position="205"/>
        <end position="228"/>
    </location>
</feature>
<dbReference type="AlphaFoldDB" id="A0A916UKR4"/>
<dbReference type="PANTHER" id="PTHR43298:SF2">
    <property type="entry name" value="FMN_FAD EXPORTER YEEO-RELATED"/>
    <property type="match status" value="1"/>
</dbReference>
<sequence>MSEGGANNASGRSILSATGISSVNLRRIAALAWPMLVGQLAVVGNGVIDTAMTSRFSATDLAALSIGIAIYVSIFVGLNGVLQAISPVVGQLFGAQQYKQIGAEVKQGVWLGLFLSCIGCLVLLFPQGLLSIAQAAPELNKKAEMYLQVLALALPATMGFRIYGALNNAVGRPKMVMAIQIAALMLKFPLNKLFIFGGFGIPAMGGPGCAVATTVISWLMLATAWLILRQVKFYRMFGLFGTGFVMPQRAVLASLLKLGIPMGLSYLIEVTAFAFMALFIARLGEIAVSGHQLTANLGTILYMMPLAIASATGTLVAQAIGAGQHHSAQRIGNAGIALAAMLAIPVGITIWFARHLILHAYTSNEIIIAAALPLFLFISCYQFFDAIQVTVAFVLRAYKIAVVPTIIYALALWGVGLGGGYVLGLDPWHISPAVFRGASGFWMANSCSIALVGLGLFLYLRTVQARFNAGADETGNTSPHALPQA</sequence>
<feature type="transmembrane region" description="Helical" evidence="10">
    <location>
        <begin position="334"/>
        <end position="354"/>
    </location>
</feature>
<reference evidence="11" key="1">
    <citation type="journal article" date="2014" name="Int. J. Syst. Evol. Microbiol.">
        <title>Complete genome sequence of Corynebacterium casei LMG S-19264T (=DSM 44701T), isolated from a smear-ripened cheese.</title>
        <authorList>
            <consortium name="US DOE Joint Genome Institute (JGI-PGF)"/>
            <person name="Walter F."/>
            <person name="Albersmeier A."/>
            <person name="Kalinowski J."/>
            <person name="Ruckert C."/>
        </authorList>
    </citation>
    <scope>NUCLEOTIDE SEQUENCE</scope>
    <source>
        <strain evidence="11">CGMCC 1.10998</strain>
    </source>
</reference>
<evidence type="ECO:0000256" key="4">
    <source>
        <dbReference type="ARBA" id="ARBA00022475"/>
    </source>
</evidence>
<dbReference type="Pfam" id="PF01554">
    <property type="entry name" value="MatE"/>
    <property type="match status" value="2"/>
</dbReference>
<reference evidence="11" key="2">
    <citation type="submission" date="2020-09" db="EMBL/GenBank/DDBJ databases">
        <authorList>
            <person name="Sun Q."/>
            <person name="Zhou Y."/>
        </authorList>
    </citation>
    <scope>NUCLEOTIDE SEQUENCE</scope>
    <source>
        <strain evidence="11">CGMCC 1.10998</strain>
    </source>
</reference>
<proteinExistence type="predicted"/>
<keyword evidence="6 10" id="KW-1133">Transmembrane helix</keyword>
<keyword evidence="4" id="KW-1003">Cell membrane</keyword>
<dbReference type="RefSeq" id="WP_188566346.1">
    <property type="nucleotide sequence ID" value="NZ_BMED01000002.1"/>
</dbReference>
<evidence type="ECO:0000256" key="9">
    <source>
        <dbReference type="ARBA" id="ARBA00031636"/>
    </source>
</evidence>
<feature type="transmembrane region" description="Helical" evidence="10">
    <location>
        <begin position="175"/>
        <end position="199"/>
    </location>
</feature>
<evidence type="ECO:0000256" key="3">
    <source>
        <dbReference type="ARBA" id="ARBA00022449"/>
    </source>
</evidence>
<feature type="transmembrane region" description="Helical" evidence="10">
    <location>
        <begin position="366"/>
        <end position="384"/>
    </location>
</feature>
<evidence type="ECO:0000256" key="1">
    <source>
        <dbReference type="ARBA" id="ARBA00004429"/>
    </source>
</evidence>
<dbReference type="GO" id="GO:0006811">
    <property type="term" value="P:monoatomic ion transport"/>
    <property type="evidence" value="ECO:0007669"/>
    <property type="project" value="UniProtKB-KW"/>
</dbReference>
<name>A0A916UKR4_9BURK</name>
<evidence type="ECO:0000256" key="10">
    <source>
        <dbReference type="SAM" id="Phobius"/>
    </source>
</evidence>
<evidence type="ECO:0000256" key="7">
    <source>
        <dbReference type="ARBA" id="ARBA00023065"/>
    </source>
</evidence>
<dbReference type="EMBL" id="BMED01000002">
    <property type="protein sequence ID" value="GGC76582.1"/>
    <property type="molecule type" value="Genomic_DNA"/>
</dbReference>
<organism evidence="11 12">
    <name type="scientific">Undibacterium terreum</name>
    <dbReference type="NCBI Taxonomy" id="1224302"/>
    <lineage>
        <taxon>Bacteria</taxon>
        <taxon>Pseudomonadati</taxon>
        <taxon>Pseudomonadota</taxon>
        <taxon>Betaproteobacteria</taxon>
        <taxon>Burkholderiales</taxon>
        <taxon>Oxalobacteraceae</taxon>
        <taxon>Undibacterium</taxon>
    </lineage>
</organism>
<dbReference type="GO" id="GO:0042910">
    <property type="term" value="F:xenobiotic transmembrane transporter activity"/>
    <property type="evidence" value="ECO:0007669"/>
    <property type="project" value="InterPro"/>
</dbReference>
<keyword evidence="2" id="KW-0813">Transport</keyword>
<feature type="transmembrane region" description="Helical" evidence="10">
    <location>
        <begin position="396"/>
        <end position="421"/>
    </location>
</feature>
<dbReference type="InterPro" id="IPR050222">
    <property type="entry name" value="MATE_MdtK"/>
</dbReference>
<evidence type="ECO:0000256" key="8">
    <source>
        <dbReference type="ARBA" id="ARBA00023136"/>
    </source>
</evidence>
<evidence type="ECO:0000256" key="5">
    <source>
        <dbReference type="ARBA" id="ARBA00022692"/>
    </source>
</evidence>
<dbReference type="PIRSF" id="PIRSF006603">
    <property type="entry name" value="DinF"/>
    <property type="match status" value="1"/>
</dbReference>
<protein>
    <recommendedName>
        <fullName evidence="9">Multidrug-efflux transporter</fullName>
    </recommendedName>
</protein>
<keyword evidence="5 10" id="KW-0812">Transmembrane</keyword>
<comment type="subcellular location">
    <subcellularLocation>
        <location evidence="1">Cell inner membrane</location>
        <topology evidence="1">Multi-pass membrane protein</topology>
    </subcellularLocation>
</comment>
<dbReference type="GO" id="GO:0015297">
    <property type="term" value="F:antiporter activity"/>
    <property type="evidence" value="ECO:0007669"/>
    <property type="project" value="UniProtKB-KW"/>
</dbReference>
<evidence type="ECO:0000256" key="6">
    <source>
        <dbReference type="ARBA" id="ARBA00022989"/>
    </source>
</evidence>
<evidence type="ECO:0000313" key="11">
    <source>
        <dbReference type="EMBL" id="GGC76582.1"/>
    </source>
</evidence>
<dbReference type="InterPro" id="IPR002528">
    <property type="entry name" value="MATE_fam"/>
</dbReference>
<gene>
    <name evidence="11" type="ORF">GCM10011396_24770</name>
</gene>
<dbReference type="GO" id="GO:0005886">
    <property type="term" value="C:plasma membrane"/>
    <property type="evidence" value="ECO:0007669"/>
    <property type="project" value="UniProtKB-SubCell"/>
</dbReference>
<feature type="transmembrane region" description="Helical" evidence="10">
    <location>
        <begin position="68"/>
        <end position="89"/>
    </location>
</feature>
<dbReference type="PANTHER" id="PTHR43298">
    <property type="entry name" value="MULTIDRUG RESISTANCE PROTEIN NORM-RELATED"/>
    <property type="match status" value="1"/>
</dbReference>
<dbReference type="NCBIfam" id="TIGR00797">
    <property type="entry name" value="matE"/>
    <property type="match status" value="1"/>
</dbReference>